<reference evidence="1" key="1">
    <citation type="journal article" date="2014" name="Front. Microbiol.">
        <title>High frequency of phylogenetically diverse reductive dehalogenase-homologous genes in deep subseafloor sedimentary metagenomes.</title>
        <authorList>
            <person name="Kawai M."/>
            <person name="Futagami T."/>
            <person name="Toyoda A."/>
            <person name="Takaki Y."/>
            <person name="Nishi S."/>
            <person name="Hori S."/>
            <person name="Arai W."/>
            <person name="Tsubouchi T."/>
            <person name="Morono Y."/>
            <person name="Uchiyama I."/>
            <person name="Ito T."/>
            <person name="Fujiyama A."/>
            <person name="Inagaki F."/>
            <person name="Takami H."/>
        </authorList>
    </citation>
    <scope>NUCLEOTIDE SEQUENCE</scope>
    <source>
        <strain evidence="1">Expedition CK06-06</strain>
    </source>
</reference>
<evidence type="ECO:0000313" key="1">
    <source>
        <dbReference type="EMBL" id="GAI63363.1"/>
    </source>
</evidence>
<organism evidence="1">
    <name type="scientific">marine sediment metagenome</name>
    <dbReference type="NCBI Taxonomy" id="412755"/>
    <lineage>
        <taxon>unclassified sequences</taxon>
        <taxon>metagenomes</taxon>
        <taxon>ecological metagenomes</taxon>
    </lineage>
</organism>
<sequence length="105" mass="12094">MEYQEHYDNMVERNNLCDIAAGNGFRMLHDDFDEDWQRGDEPHGTLTFTDVPPEQAPEPEPSELELRVAEIESKMITSEPGTGEVKITNLVYNPTTKEIHHREPL</sequence>
<comment type="caution">
    <text evidence="1">The sequence shown here is derived from an EMBL/GenBank/DDBJ whole genome shotgun (WGS) entry which is preliminary data.</text>
</comment>
<dbReference type="AlphaFoldDB" id="X1Q556"/>
<accession>X1Q556</accession>
<gene>
    <name evidence="1" type="ORF">S12H4_01710</name>
</gene>
<dbReference type="EMBL" id="BARW01000363">
    <property type="protein sequence ID" value="GAI63363.1"/>
    <property type="molecule type" value="Genomic_DNA"/>
</dbReference>
<name>X1Q556_9ZZZZ</name>
<proteinExistence type="predicted"/>
<protein>
    <submittedName>
        <fullName evidence="1">Uncharacterized protein</fullName>
    </submittedName>
</protein>